<comment type="caution">
    <text evidence="1">The sequence shown here is derived from an EMBL/GenBank/DDBJ whole genome shotgun (WGS) entry which is preliminary data.</text>
</comment>
<evidence type="ECO:0000313" key="2">
    <source>
        <dbReference type="Proteomes" id="UP001285263"/>
    </source>
</evidence>
<organism evidence="1 2">
    <name type="scientific">Roseateles agri</name>
    <dbReference type="NCBI Taxonomy" id="3098619"/>
    <lineage>
        <taxon>Bacteria</taxon>
        <taxon>Pseudomonadati</taxon>
        <taxon>Pseudomonadota</taxon>
        <taxon>Betaproteobacteria</taxon>
        <taxon>Burkholderiales</taxon>
        <taxon>Sphaerotilaceae</taxon>
        <taxon>Roseateles</taxon>
    </lineage>
</organism>
<protein>
    <submittedName>
        <fullName evidence="1">Uncharacterized protein</fullName>
    </submittedName>
</protein>
<dbReference type="Proteomes" id="UP001285263">
    <property type="component" value="Unassembled WGS sequence"/>
</dbReference>
<dbReference type="RefSeq" id="WP_320420870.1">
    <property type="nucleotide sequence ID" value="NZ_JAXCLA010000001.1"/>
</dbReference>
<accession>A0ABU5D9V4</accession>
<gene>
    <name evidence="1" type="ORF">SNE35_00935</name>
</gene>
<evidence type="ECO:0000313" key="1">
    <source>
        <dbReference type="EMBL" id="MDY0743044.1"/>
    </source>
</evidence>
<dbReference type="EMBL" id="JAXCLA010000001">
    <property type="protein sequence ID" value="MDY0743044.1"/>
    <property type="molecule type" value="Genomic_DNA"/>
</dbReference>
<reference evidence="1 2" key="1">
    <citation type="submission" date="2023-11" db="EMBL/GenBank/DDBJ databases">
        <title>Paucibacter sp. nov., isolated from fresh soil in Korea.</title>
        <authorList>
            <person name="Le N.T.T."/>
        </authorList>
    </citation>
    <scope>NUCLEOTIDE SEQUENCE [LARGE SCALE GENOMIC DNA]</scope>
    <source>
        <strain evidence="1 2">R3-3</strain>
    </source>
</reference>
<sequence length="102" mass="11782">MSNDDFFALPPFKPDEALLTLRRNLRDLRPLAERGGKPGLFELQGQPVLELSADEQGLHARLVKRPARSPEWEKRDCKNAAEVRRLHDEIKRRVGLWTDETP</sequence>
<keyword evidence="2" id="KW-1185">Reference proteome</keyword>
<proteinExistence type="predicted"/>
<name>A0ABU5D9V4_9BURK</name>